<evidence type="ECO:0000256" key="1">
    <source>
        <dbReference type="SAM" id="MobiDB-lite"/>
    </source>
</evidence>
<dbReference type="RefSeq" id="WP_239894515.1">
    <property type="nucleotide sequence ID" value="NZ_JAJAXM010000037.1"/>
</dbReference>
<gene>
    <name evidence="2" type="ORF">LH440_14640</name>
</gene>
<dbReference type="Pfam" id="PF05929">
    <property type="entry name" value="Phage_GPO"/>
    <property type="match status" value="1"/>
</dbReference>
<feature type="region of interest" description="Disordered" evidence="1">
    <location>
        <begin position="250"/>
        <end position="273"/>
    </location>
</feature>
<feature type="compositionally biased region" description="Polar residues" evidence="1">
    <location>
        <begin position="251"/>
        <end position="261"/>
    </location>
</feature>
<accession>A0ABD4SWN5</accession>
<sequence>MAKKSKAFRVATEGATTDGREIRREWIEQMARNYDPAVYGARVNIDHIKGILPDSPFKRYGDVTALEAREVEDGKLALFATIDPTDELVALTRARQKIYSSIEVVEQFADSGEAYLVGLAVTDDPASLGTEMLQFCARAEHNPLAGRKSQPGSLFTAAVPVELEFVEATGPADAGKGLFATVRSLLAGKGKADDARFADHAAAIEALAESQQAVPTLQGAVSDLQHGGQALTTRMETLTGEFADLKARLDSQPQPGFTRQPATGGAGKTETDC</sequence>
<dbReference type="AlphaFoldDB" id="A0ABD4SWN5"/>
<evidence type="ECO:0000313" key="3">
    <source>
        <dbReference type="Proteomes" id="UP001200247"/>
    </source>
</evidence>
<evidence type="ECO:0000313" key="2">
    <source>
        <dbReference type="EMBL" id="MCG9027120.1"/>
    </source>
</evidence>
<dbReference type="InterPro" id="IPR009228">
    <property type="entry name" value="Capsid_scaffold_GpO"/>
</dbReference>
<organism evidence="2 3">
    <name type="scientific">Laribacter hongkongensis</name>
    <dbReference type="NCBI Taxonomy" id="168471"/>
    <lineage>
        <taxon>Bacteria</taxon>
        <taxon>Pseudomonadati</taxon>
        <taxon>Pseudomonadota</taxon>
        <taxon>Betaproteobacteria</taxon>
        <taxon>Neisseriales</taxon>
        <taxon>Aquaspirillaceae</taxon>
        <taxon>Laribacter</taxon>
    </lineage>
</organism>
<dbReference type="EMBL" id="JAJAXM010000037">
    <property type="protein sequence ID" value="MCG9027120.1"/>
    <property type="molecule type" value="Genomic_DNA"/>
</dbReference>
<reference evidence="2 3" key="1">
    <citation type="submission" date="2021-10" db="EMBL/GenBank/DDBJ databases">
        <title>Whole-genome sequencing analysis of Laribacter hongkongensis: virulence gene profiles, carbohydrate-active enzyme prediction, and antimicrobial resistance characterization.</title>
        <authorList>
            <person name="Yuan P."/>
            <person name="Zhan Y."/>
            <person name="Chen D."/>
        </authorList>
    </citation>
    <scope>NUCLEOTIDE SEQUENCE [LARGE SCALE GENOMIC DNA]</scope>
    <source>
        <strain evidence="2 3">W67</strain>
    </source>
</reference>
<proteinExistence type="predicted"/>
<name>A0ABD4SWN5_9NEIS</name>
<dbReference type="Proteomes" id="UP001200247">
    <property type="component" value="Unassembled WGS sequence"/>
</dbReference>
<comment type="caution">
    <text evidence="2">The sequence shown here is derived from an EMBL/GenBank/DDBJ whole genome shotgun (WGS) entry which is preliminary data.</text>
</comment>
<protein>
    <submittedName>
        <fullName evidence="2">GPO family capsid scaffolding protein</fullName>
    </submittedName>
</protein>